<dbReference type="EMBL" id="CADCWG010000071">
    <property type="protein sequence ID" value="CAA9544934.1"/>
    <property type="molecule type" value="Genomic_DNA"/>
</dbReference>
<dbReference type="InterPro" id="IPR036869">
    <property type="entry name" value="J_dom_sf"/>
</dbReference>
<dbReference type="GO" id="GO:0008270">
    <property type="term" value="F:zinc ion binding"/>
    <property type="evidence" value="ECO:0007669"/>
    <property type="project" value="UniProtKB-UniRule"/>
</dbReference>
<proteinExistence type="inferred from homology"/>
<dbReference type="CDD" id="cd06257">
    <property type="entry name" value="DnaJ"/>
    <property type="match status" value="1"/>
</dbReference>
<dbReference type="InterPro" id="IPR018253">
    <property type="entry name" value="DnaJ_domain_CS"/>
</dbReference>
<dbReference type="PRINTS" id="PR00625">
    <property type="entry name" value="JDOMAIN"/>
</dbReference>
<dbReference type="Gene3D" id="1.10.287.110">
    <property type="entry name" value="DnaJ domain"/>
    <property type="match status" value="1"/>
</dbReference>
<comment type="caution">
    <text evidence="8">Lacks conserved residue(s) required for the propagation of feature annotation.</text>
</comment>
<dbReference type="GO" id="GO:0005737">
    <property type="term" value="C:cytoplasm"/>
    <property type="evidence" value="ECO:0007669"/>
    <property type="project" value="UniProtKB-SubCell"/>
</dbReference>
<dbReference type="SUPFAM" id="SSF49493">
    <property type="entry name" value="HSP40/DnaJ peptide-binding domain"/>
    <property type="match status" value="2"/>
</dbReference>
<dbReference type="GO" id="GO:0005524">
    <property type="term" value="F:ATP binding"/>
    <property type="evidence" value="ECO:0007669"/>
    <property type="project" value="InterPro"/>
</dbReference>
<evidence type="ECO:0000256" key="2">
    <source>
        <dbReference type="ARBA" id="ARBA00022723"/>
    </source>
</evidence>
<dbReference type="PROSITE" id="PS50076">
    <property type="entry name" value="DNAJ_2"/>
    <property type="match status" value="1"/>
</dbReference>
<keyword evidence="1 8" id="KW-0235">DNA replication</keyword>
<feature type="domain" description="J" evidence="9">
    <location>
        <begin position="8"/>
        <end position="73"/>
    </location>
</feature>
<sequence>MATLQFKDYYQTLGLPRGADAAQVRAAYRTLARKHHPDVNPGDKAAEERFKEINEANEVLSDPAKRKMYDRYGEEWQRYRDAGFTGDEPAGGRRAADPADFGEWFATRNGRGAGTNGRGAGERRAPESFSWEYSADGEDAGGFSDFFQTLFGNRTGGRPAGDFASTVRTRIGRRKGDDIEVGVEVTFEEAFRGASRRFEVTQPEPCATCQGTGLARGATCPTCDGTGRVPRAKAIEVRIPAGVASGSRIRVSGQGGVGEGGGPPGDVFLRVTVRPDPRFERDGDDLRTDVPVPYYTALLGGEAVVTTPSGKVALTIPPESQPGRTFRLRGQGMPKLKGGPDARGDLLARLKVTLPTGLTERERELLAELRDAREGA</sequence>
<dbReference type="PANTHER" id="PTHR43096:SF52">
    <property type="entry name" value="DNAJ HOMOLOG 1, MITOCHONDRIAL-RELATED"/>
    <property type="match status" value="1"/>
</dbReference>
<evidence type="ECO:0000256" key="3">
    <source>
        <dbReference type="ARBA" id="ARBA00022737"/>
    </source>
</evidence>
<keyword evidence="4" id="KW-0863">Zinc-finger</keyword>
<dbReference type="InterPro" id="IPR001623">
    <property type="entry name" value="DnaJ_domain"/>
</dbReference>
<feature type="binding site" evidence="8">
    <location>
        <position position="223"/>
    </location>
    <ligand>
        <name>Zn(2+)</name>
        <dbReference type="ChEBI" id="CHEBI:29105"/>
        <label>1</label>
    </ligand>
</feature>
<evidence type="ECO:0000256" key="6">
    <source>
        <dbReference type="ARBA" id="ARBA00023016"/>
    </source>
</evidence>
<feature type="binding site" evidence="8">
    <location>
        <position position="220"/>
    </location>
    <ligand>
        <name>Zn(2+)</name>
        <dbReference type="ChEBI" id="CHEBI:29105"/>
        <label>1</label>
    </ligand>
</feature>
<dbReference type="Pfam" id="PF00226">
    <property type="entry name" value="DnaJ"/>
    <property type="match status" value="1"/>
</dbReference>
<reference evidence="10" key="1">
    <citation type="submission" date="2020-02" db="EMBL/GenBank/DDBJ databases">
        <authorList>
            <person name="Meier V. D."/>
        </authorList>
    </citation>
    <scope>NUCLEOTIDE SEQUENCE</scope>
    <source>
        <strain evidence="10">AVDCRST_MAG49</strain>
    </source>
</reference>
<dbReference type="SUPFAM" id="SSF57938">
    <property type="entry name" value="DnaJ/Hsp40 cysteine-rich domain"/>
    <property type="match status" value="1"/>
</dbReference>
<dbReference type="SMART" id="SM00271">
    <property type="entry name" value="DnaJ"/>
    <property type="match status" value="1"/>
</dbReference>
<dbReference type="FunFam" id="2.60.260.20:FF:000005">
    <property type="entry name" value="Chaperone protein dnaJ 1, mitochondrial"/>
    <property type="match status" value="1"/>
</dbReference>
<feature type="binding site" evidence="8">
    <location>
        <position position="206"/>
    </location>
    <ligand>
        <name>Zn(2+)</name>
        <dbReference type="ChEBI" id="CHEBI:29105"/>
        <label>1</label>
    </ligand>
</feature>
<dbReference type="GO" id="GO:0042026">
    <property type="term" value="P:protein refolding"/>
    <property type="evidence" value="ECO:0007669"/>
    <property type="project" value="TreeGrafter"/>
</dbReference>
<dbReference type="InterPro" id="IPR008971">
    <property type="entry name" value="HSP40/DnaJ_pept-bd"/>
</dbReference>
<keyword evidence="2 8" id="KW-0479">Metal-binding</keyword>
<dbReference type="InterPro" id="IPR002939">
    <property type="entry name" value="DnaJ_C"/>
</dbReference>
<gene>
    <name evidence="8" type="primary">dnaJ</name>
    <name evidence="10" type="ORF">AVDCRST_MAG49-1141</name>
</gene>
<comment type="similarity">
    <text evidence="8">Belongs to the DnaJ family.</text>
</comment>
<keyword evidence="6 8" id="KW-0346">Stress response</keyword>
<evidence type="ECO:0000256" key="7">
    <source>
        <dbReference type="ARBA" id="ARBA00023186"/>
    </source>
</evidence>
<dbReference type="Gene3D" id="6.20.20.10">
    <property type="match status" value="1"/>
</dbReference>
<accession>A0A6J4UCX0</accession>
<keyword evidence="7 8" id="KW-0143">Chaperone</keyword>
<evidence type="ECO:0000256" key="4">
    <source>
        <dbReference type="ARBA" id="ARBA00022771"/>
    </source>
</evidence>
<organism evidence="10">
    <name type="scientific">uncultured Thermomicrobiales bacterium</name>
    <dbReference type="NCBI Taxonomy" id="1645740"/>
    <lineage>
        <taxon>Bacteria</taxon>
        <taxon>Pseudomonadati</taxon>
        <taxon>Thermomicrobiota</taxon>
        <taxon>Thermomicrobia</taxon>
        <taxon>Thermomicrobiales</taxon>
        <taxon>environmental samples</taxon>
    </lineage>
</organism>
<name>A0A6J4UCX0_9BACT</name>
<dbReference type="PROSITE" id="PS00636">
    <property type="entry name" value="DNAJ_1"/>
    <property type="match status" value="1"/>
</dbReference>
<dbReference type="HAMAP" id="MF_01152">
    <property type="entry name" value="DnaJ"/>
    <property type="match status" value="1"/>
</dbReference>
<protein>
    <recommendedName>
        <fullName evidence="8">Chaperone protein DnaJ</fullName>
    </recommendedName>
</protein>
<dbReference type="InterPro" id="IPR012724">
    <property type="entry name" value="DnaJ"/>
</dbReference>
<keyword evidence="5 8" id="KW-0862">Zinc</keyword>
<evidence type="ECO:0000256" key="1">
    <source>
        <dbReference type="ARBA" id="ARBA00022705"/>
    </source>
</evidence>
<evidence type="ECO:0000256" key="5">
    <source>
        <dbReference type="ARBA" id="ARBA00022833"/>
    </source>
</evidence>
<dbReference type="InterPro" id="IPR036410">
    <property type="entry name" value="HSP_DnaJ_Cys-rich_dom_sf"/>
</dbReference>
<feature type="binding site" evidence="8">
    <location>
        <position position="209"/>
    </location>
    <ligand>
        <name>Zn(2+)</name>
        <dbReference type="ChEBI" id="CHEBI:29105"/>
        <label>1</label>
    </ligand>
</feature>
<dbReference type="SUPFAM" id="SSF46565">
    <property type="entry name" value="Chaperone J-domain"/>
    <property type="match status" value="1"/>
</dbReference>
<comment type="subcellular location">
    <subcellularLocation>
        <location evidence="8">Cytoplasm</location>
    </subcellularLocation>
</comment>
<dbReference type="GO" id="GO:0051082">
    <property type="term" value="F:unfolded protein binding"/>
    <property type="evidence" value="ECO:0007669"/>
    <property type="project" value="UniProtKB-UniRule"/>
</dbReference>
<keyword evidence="8" id="KW-0963">Cytoplasm</keyword>
<dbReference type="Pfam" id="PF01556">
    <property type="entry name" value="DnaJ_C"/>
    <property type="match status" value="1"/>
</dbReference>
<comment type="domain">
    <text evidence="8">The J domain is necessary and sufficient to stimulate DnaK ATPase activity. Zinc center 1 plays an important role in the autonomous, DnaK-independent chaperone activity of DnaJ. Zinc center 2 is essential for interaction with DnaK and for DnaJ activity.</text>
</comment>
<dbReference type="GO" id="GO:0006260">
    <property type="term" value="P:DNA replication"/>
    <property type="evidence" value="ECO:0007669"/>
    <property type="project" value="UniProtKB-KW"/>
</dbReference>
<dbReference type="CDD" id="cd10747">
    <property type="entry name" value="DnaJ_C"/>
    <property type="match status" value="1"/>
</dbReference>
<dbReference type="PANTHER" id="PTHR43096">
    <property type="entry name" value="DNAJ HOMOLOG 1, MITOCHONDRIAL-RELATED"/>
    <property type="match status" value="1"/>
</dbReference>
<dbReference type="GO" id="GO:0009408">
    <property type="term" value="P:response to heat"/>
    <property type="evidence" value="ECO:0007669"/>
    <property type="project" value="InterPro"/>
</dbReference>
<evidence type="ECO:0000259" key="9">
    <source>
        <dbReference type="PROSITE" id="PS50076"/>
    </source>
</evidence>
<feature type="binding site" evidence="8">
    <location>
        <position position="220"/>
    </location>
    <ligand>
        <name>Zn(2+)</name>
        <dbReference type="ChEBI" id="CHEBI:29105"/>
        <label>2</label>
    </ligand>
</feature>
<dbReference type="Gene3D" id="2.60.260.20">
    <property type="entry name" value="Urease metallochaperone UreE, N-terminal domain"/>
    <property type="match status" value="2"/>
</dbReference>
<evidence type="ECO:0000313" key="10">
    <source>
        <dbReference type="EMBL" id="CAA9544934.1"/>
    </source>
</evidence>
<comment type="subunit">
    <text evidence="8">Homodimer.</text>
</comment>
<comment type="cofactor">
    <cofactor evidence="8">
        <name>Zn(2+)</name>
        <dbReference type="ChEBI" id="CHEBI:29105"/>
    </cofactor>
    <text evidence="8">Binds 2 Zn(2+) ions per monomer.</text>
</comment>
<keyword evidence="3 8" id="KW-0677">Repeat</keyword>
<dbReference type="AlphaFoldDB" id="A0A6J4UCX0"/>
<comment type="function">
    <text evidence="8">Participates actively in the response to hyperosmotic and heat shock by preventing the aggregation of stress-denatured proteins and by disaggregating proteins, also in an autonomous, DnaK-independent fashion. Unfolded proteins bind initially to DnaJ; upon interaction with the DnaJ-bound protein, DnaK hydrolyzes its bound ATP, resulting in the formation of a stable complex. GrpE releases ADP from DnaK; ATP binding to DnaK triggers the release of the substrate protein, thus completing the reaction cycle. Several rounds of ATP-dependent interactions between DnaJ, DnaK and GrpE are required for fully efficient folding. Also involved, together with DnaK and GrpE, in the DNA replication of plasmids through activation of initiation proteins.</text>
</comment>
<evidence type="ECO:0000256" key="8">
    <source>
        <dbReference type="HAMAP-Rule" id="MF_01152"/>
    </source>
</evidence>